<dbReference type="Gene3D" id="3.40.50.150">
    <property type="entry name" value="Vaccinia Virus protein VP39"/>
    <property type="match status" value="1"/>
</dbReference>
<dbReference type="PANTHER" id="PTHR46098">
    <property type="entry name" value="TRNA (CYTOSINE(38)-C(5))-METHYLTRANSFERASE"/>
    <property type="match status" value="1"/>
</dbReference>
<dbReference type="Gene3D" id="3.90.120.10">
    <property type="entry name" value="DNA Methylase, subunit A, domain 2"/>
    <property type="match status" value="1"/>
</dbReference>
<keyword evidence="3 5" id="KW-0949">S-adenosyl-L-methionine</keyword>
<dbReference type="GO" id="GO:0003886">
    <property type="term" value="F:DNA (cytosine-5-)-methyltransferase activity"/>
    <property type="evidence" value="ECO:0007669"/>
    <property type="project" value="UniProtKB-EC"/>
</dbReference>
<dbReference type="RefSeq" id="WP_410035762.1">
    <property type="nucleotide sequence ID" value="NZ_JBGMEF010000023.1"/>
</dbReference>
<comment type="similarity">
    <text evidence="5 6">Belongs to the class I-like SAM-binding methyltransferase superfamily. C5-methyltransferase family.</text>
</comment>
<comment type="caution">
    <text evidence="8">The sequence shown here is derived from an EMBL/GenBank/DDBJ whole genome shotgun (WGS) entry which is preliminary data.</text>
</comment>
<evidence type="ECO:0000256" key="3">
    <source>
        <dbReference type="ARBA" id="ARBA00022691"/>
    </source>
</evidence>
<feature type="active site" evidence="5">
    <location>
        <position position="93"/>
    </location>
</feature>
<reference evidence="8 9" key="1">
    <citation type="journal article" date="2025" name="Anaerobe">
        <title>Description of Anaerococcus kampingiae sp. nov., Anaerococcus groningensis sp. nov., Anaerococcus martiniensis sp. nov., and Anaerococcus cruorum sp. nov., isolated from human clinical specimens.</title>
        <authorList>
            <person name="Boiten K.E."/>
            <person name="Meijer J."/>
            <person name="van Wezel E.M."/>
            <person name="Veloo A.C.M."/>
        </authorList>
    </citation>
    <scope>NUCLEOTIDE SEQUENCE [LARGE SCALE GENOMIC DNA]</scope>
    <source>
        <strain evidence="8 9">ENR0874</strain>
    </source>
</reference>
<sequence>MKLSVVELFAGVGGFRVGLNDIKSFDYETGLAIENRDWDFVWANQFEPAYKTQDAYECYAKRFGKEDVSNLDINLVNKKTIPDHNLLVGGFPCQDYSVARSLSNEQGIEGKKGVLFWQIRDTLIEKNTPFVLLENVDRLLKSPASMRGRDFAIMLKTLDDLGYNVIWRMINAGEYSMPQKRRRVFIFAFKNDTKFSKQLIDKELNEILKDNFINRIFPINMEEKNNKLIRLKEYKDIADVSDNYKDGKFFETGVMINQEVFTSELEPISEEIYPLSKVLMEANYYNLADLSAYVVEDEKLDKWKYLKGSKRIERTNKNGHKYFYSEGSMSFPEDINSPARTMLTSEGTLNRSSHIIYDENIKKYRILTEIEAELIQMFPPNWTNTMPKRKRYFMMGNALVTGIINRMEADLREIILSEN</sequence>
<dbReference type="InterPro" id="IPR050750">
    <property type="entry name" value="C5-MTase"/>
</dbReference>
<dbReference type="EC" id="2.1.1.37" evidence="7"/>
<protein>
    <recommendedName>
        <fullName evidence="7">Cytosine-specific methyltransferase</fullName>
        <ecNumber evidence="7">2.1.1.37</ecNumber>
    </recommendedName>
</protein>
<dbReference type="Proteomes" id="UP001637994">
    <property type="component" value="Unassembled WGS sequence"/>
</dbReference>
<evidence type="ECO:0000256" key="1">
    <source>
        <dbReference type="ARBA" id="ARBA00022603"/>
    </source>
</evidence>
<evidence type="ECO:0000313" key="9">
    <source>
        <dbReference type="Proteomes" id="UP001637994"/>
    </source>
</evidence>
<dbReference type="PRINTS" id="PR00105">
    <property type="entry name" value="C5METTRFRASE"/>
</dbReference>
<keyword evidence="9" id="KW-1185">Reference proteome</keyword>
<dbReference type="GO" id="GO:0032259">
    <property type="term" value="P:methylation"/>
    <property type="evidence" value="ECO:0007669"/>
    <property type="project" value="UniProtKB-KW"/>
</dbReference>
<dbReference type="EMBL" id="JBGMEF010000023">
    <property type="protein sequence ID" value="MFO3667520.1"/>
    <property type="molecule type" value="Genomic_DNA"/>
</dbReference>
<keyword evidence="2 5" id="KW-0808">Transferase</keyword>
<dbReference type="PANTHER" id="PTHR46098:SF1">
    <property type="entry name" value="TRNA (CYTOSINE(38)-C(5))-METHYLTRANSFERASE"/>
    <property type="match status" value="1"/>
</dbReference>
<evidence type="ECO:0000256" key="5">
    <source>
        <dbReference type="PROSITE-ProRule" id="PRU01016"/>
    </source>
</evidence>
<evidence type="ECO:0000313" key="8">
    <source>
        <dbReference type="EMBL" id="MFO3667520.1"/>
    </source>
</evidence>
<evidence type="ECO:0000256" key="7">
    <source>
        <dbReference type="RuleBase" id="RU000417"/>
    </source>
</evidence>
<accession>A0ABW9MDV0</accession>
<dbReference type="InterPro" id="IPR029063">
    <property type="entry name" value="SAM-dependent_MTases_sf"/>
</dbReference>
<name>A0ABW9MDV0_9FIRM</name>
<evidence type="ECO:0000256" key="2">
    <source>
        <dbReference type="ARBA" id="ARBA00022679"/>
    </source>
</evidence>
<dbReference type="PROSITE" id="PS00094">
    <property type="entry name" value="C5_MTASE_1"/>
    <property type="match status" value="1"/>
</dbReference>
<keyword evidence="4" id="KW-0680">Restriction system</keyword>
<dbReference type="InterPro" id="IPR018117">
    <property type="entry name" value="C5_DNA_meth_AS"/>
</dbReference>
<dbReference type="SUPFAM" id="SSF53335">
    <property type="entry name" value="S-adenosyl-L-methionine-dependent methyltransferases"/>
    <property type="match status" value="1"/>
</dbReference>
<dbReference type="Pfam" id="PF00145">
    <property type="entry name" value="DNA_methylase"/>
    <property type="match status" value="1"/>
</dbReference>
<proteinExistence type="inferred from homology"/>
<evidence type="ECO:0000256" key="6">
    <source>
        <dbReference type="RuleBase" id="RU000416"/>
    </source>
</evidence>
<dbReference type="PROSITE" id="PS51679">
    <property type="entry name" value="SAM_MT_C5"/>
    <property type="match status" value="1"/>
</dbReference>
<organism evidence="8 9">
    <name type="scientific">Anaerococcus kampingae</name>
    <dbReference type="NCBI Taxonomy" id="3115614"/>
    <lineage>
        <taxon>Bacteria</taxon>
        <taxon>Bacillati</taxon>
        <taxon>Bacillota</taxon>
        <taxon>Tissierellia</taxon>
        <taxon>Tissierellales</taxon>
        <taxon>Peptoniphilaceae</taxon>
        <taxon>Anaerococcus</taxon>
    </lineage>
</organism>
<keyword evidence="1 5" id="KW-0489">Methyltransferase</keyword>
<evidence type="ECO:0000256" key="4">
    <source>
        <dbReference type="ARBA" id="ARBA00022747"/>
    </source>
</evidence>
<gene>
    <name evidence="8" type="primary">dcm</name>
    <name evidence="8" type="ORF">ACCQ42_07020</name>
</gene>
<dbReference type="NCBIfam" id="TIGR00675">
    <property type="entry name" value="dcm"/>
    <property type="match status" value="1"/>
</dbReference>
<comment type="catalytic activity">
    <reaction evidence="7">
        <text>a 2'-deoxycytidine in DNA + S-adenosyl-L-methionine = a 5-methyl-2'-deoxycytidine in DNA + S-adenosyl-L-homocysteine + H(+)</text>
        <dbReference type="Rhea" id="RHEA:13681"/>
        <dbReference type="Rhea" id="RHEA-COMP:11369"/>
        <dbReference type="Rhea" id="RHEA-COMP:11370"/>
        <dbReference type="ChEBI" id="CHEBI:15378"/>
        <dbReference type="ChEBI" id="CHEBI:57856"/>
        <dbReference type="ChEBI" id="CHEBI:59789"/>
        <dbReference type="ChEBI" id="CHEBI:85452"/>
        <dbReference type="ChEBI" id="CHEBI:85454"/>
        <dbReference type="EC" id="2.1.1.37"/>
    </reaction>
</comment>
<dbReference type="InterPro" id="IPR001525">
    <property type="entry name" value="C5_MeTfrase"/>
</dbReference>